<reference evidence="3 4" key="1">
    <citation type="journal article" date="2019" name="Plant Biotechnol. J.">
        <title>The red bayberry genome and genetic basis of sex determination.</title>
        <authorList>
            <person name="Jia H.M."/>
            <person name="Jia H.J."/>
            <person name="Cai Q.L."/>
            <person name="Wang Y."/>
            <person name="Zhao H.B."/>
            <person name="Yang W.F."/>
            <person name="Wang G.Y."/>
            <person name="Li Y.H."/>
            <person name="Zhan D.L."/>
            <person name="Shen Y.T."/>
            <person name="Niu Q.F."/>
            <person name="Chang L."/>
            <person name="Qiu J."/>
            <person name="Zhao L."/>
            <person name="Xie H.B."/>
            <person name="Fu W.Y."/>
            <person name="Jin J."/>
            <person name="Li X.W."/>
            <person name="Jiao Y."/>
            <person name="Zhou C.C."/>
            <person name="Tu T."/>
            <person name="Chai C.Y."/>
            <person name="Gao J.L."/>
            <person name="Fan L.J."/>
            <person name="van de Weg E."/>
            <person name="Wang J.Y."/>
            <person name="Gao Z.S."/>
        </authorList>
    </citation>
    <scope>NUCLEOTIDE SEQUENCE [LARGE SCALE GENOMIC DNA]</scope>
    <source>
        <tissue evidence="3">Leaves</tissue>
    </source>
</reference>
<dbReference type="EMBL" id="RXIC02000021">
    <property type="protein sequence ID" value="KAB1217592.1"/>
    <property type="molecule type" value="Genomic_DNA"/>
</dbReference>
<gene>
    <name evidence="3" type="ORF">CJ030_MR3G002739</name>
</gene>
<comment type="caution">
    <text evidence="3">The sequence shown here is derived from an EMBL/GenBank/DDBJ whole genome shotgun (WGS) entry which is preliminary data.</text>
</comment>
<dbReference type="Proteomes" id="UP000516437">
    <property type="component" value="Chromosome 3"/>
</dbReference>
<evidence type="ECO:0000256" key="2">
    <source>
        <dbReference type="SAM" id="SignalP"/>
    </source>
</evidence>
<keyword evidence="4" id="KW-1185">Reference proteome</keyword>
<feature type="signal peptide" evidence="2">
    <location>
        <begin position="1"/>
        <end position="32"/>
    </location>
</feature>
<sequence length="121" mass="13102">MAKPNTKPVVLHLTPTLLFIFLIISFPSSSSARLFGLPLNLEAEEPTLHLALPGDNVAGPYPWEKDSPRVLPCDMEPRNSKVGFPSAPKHAGKYGPMIFSMLPKGNVPKSEPSPGTNDINN</sequence>
<dbReference type="OrthoDB" id="1937538at2759"/>
<evidence type="ECO:0000256" key="1">
    <source>
        <dbReference type="SAM" id="MobiDB-lite"/>
    </source>
</evidence>
<name>A0A6A1VXA8_9ROSI</name>
<dbReference type="AlphaFoldDB" id="A0A6A1VXA8"/>
<organism evidence="3 4">
    <name type="scientific">Morella rubra</name>
    <name type="common">Chinese bayberry</name>
    <dbReference type="NCBI Taxonomy" id="262757"/>
    <lineage>
        <taxon>Eukaryota</taxon>
        <taxon>Viridiplantae</taxon>
        <taxon>Streptophyta</taxon>
        <taxon>Embryophyta</taxon>
        <taxon>Tracheophyta</taxon>
        <taxon>Spermatophyta</taxon>
        <taxon>Magnoliopsida</taxon>
        <taxon>eudicotyledons</taxon>
        <taxon>Gunneridae</taxon>
        <taxon>Pentapetalae</taxon>
        <taxon>rosids</taxon>
        <taxon>fabids</taxon>
        <taxon>Fagales</taxon>
        <taxon>Myricaceae</taxon>
        <taxon>Morella</taxon>
    </lineage>
</organism>
<protein>
    <submittedName>
        <fullName evidence="3">Uncharacterized protein</fullName>
    </submittedName>
</protein>
<evidence type="ECO:0000313" key="4">
    <source>
        <dbReference type="Proteomes" id="UP000516437"/>
    </source>
</evidence>
<proteinExistence type="predicted"/>
<accession>A0A6A1VXA8</accession>
<evidence type="ECO:0000313" key="3">
    <source>
        <dbReference type="EMBL" id="KAB1217592.1"/>
    </source>
</evidence>
<feature type="chain" id="PRO_5025610923" evidence="2">
    <location>
        <begin position="33"/>
        <end position="121"/>
    </location>
</feature>
<feature type="region of interest" description="Disordered" evidence="1">
    <location>
        <begin position="102"/>
        <end position="121"/>
    </location>
</feature>
<keyword evidence="2" id="KW-0732">Signal</keyword>